<protein>
    <submittedName>
        <fullName evidence="1">Uncharacterized protein</fullName>
    </submittedName>
</protein>
<keyword evidence="2" id="KW-1185">Reference proteome</keyword>
<evidence type="ECO:0000313" key="1">
    <source>
        <dbReference type="EMBL" id="MEQ2213485.1"/>
    </source>
</evidence>
<name>A0ABV0RZQ9_9TELE</name>
<gene>
    <name evidence="1" type="ORF">XENOCAPTIV_015771</name>
</gene>
<reference evidence="1 2" key="1">
    <citation type="submission" date="2021-06" db="EMBL/GenBank/DDBJ databases">
        <authorList>
            <person name="Palmer J.M."/>
        </authorList>
    </citation>
    <scope>NUCLEOTIDE SEQUENCE [LARGE SCALE GENOMIC DNA]</scope>
    <source>
        <strain evidence="1 2">XC_2019</strain>
        <tissue evidence="1">Muscle</tissue>
    </source>
</reference>
<accession>A0ABV0RZQ9</accession>
<feature type="non-terminal residue" evidence="1">
    <location>
        <position position="79"/>
    </location>
</feature>
<sequence length="79" mass="8542">YYLASMLAMGNEFPAFTVPTFSATIAKHGVEDFISTAGILAFKTAESSLRLEEVSFHESRTTLLSDVLTGKPQPFLLAG</sequence>
<feature type="non-terminal residue" evidence="1">
    <location>
        <position position="1"/>
    </location>
</feature>
<comment type="caution">
    <text evidence="1">The sequence shown here is derived from an EMBL/GenBank/DDBJ whole genome shotgun (WGS) entry which is preliminary data.</text>
</comment>
<organism evidence="1 2">
    <name type="scientific">Xenoophorus captivus</name>
    <dbReference type="NCBI Taxonomy" id="1517983"/>
    <lineage>
        <taxon>Eukaryota</taxon>
        <taxon>Metazoa</taxon>
        <taxon>Chordata</taxon>
        <taxon>Craniata</taxon>
        <taxon>Vertebrata</taxon>
        <taxon>Euteleostomi</taxon>
        <taxon>Actinopterygii</taxon>
        <taxon>Neopterygii</taxon>
        <taxon>Teleostei</taxon>
        <taxon>Neoteleostei</taxon>
        <taxon>Acanthomorphata</taxon>
        <taxon>Ovalentaria</taxon>
        <taxon>Atherinomorphae</taxon>
        <taxon>Cyprinodontiformes</taxon>
        <taxon>Goodeidae</taxon>
        <taxon>Xenoophorus</taxon>
    </lineage>
</organism>
<dbReference type="EMBL" id="JAHRIN010062083">
    <property type="protein sequence ID" value="MEQ2213485.1"/>
    <property type="molecule type" value="Genomic_DNA"/>
</dbReference>
<dbReference type="Proteomes" id="UP001434883">
    <property type="component" value="Unassembled WGS sequence"/>
</dbReference>
<evidence type="ECO:0000313" key="2">
    <source>
        <dbReference type="Proteomes" id="UP001434883"/>
    </source>
</evidence>
<proteinExistence type="predicted"/>